<name>A0ABW2GUG9_9ACTN</name>
<dbReference type="EMBL" id="JBHTAC010000012">
    <property type="protein sequence ID" value="MFC7243692.1"/>
    <property type="molecule type" value="Genomic_DNA"/>
</dbReference>
<dbReference type="RefSeq" id="WP_376806827.1">
    <property type="nucleotide sequence ID" value="NZ_JBHTAC010000012.1"/>
</dbReference>
<protein>
    <submittedName>
        <fullName evidence="1">Uncharacterized protein</fullName>
    </submittedName>
</protein>
<proteinExistence type="predicted"/>
<gene>
    <name evidence="1" type="ORF">ACFQO7_14530</name>
</gene>
<organism evidence="1 2">
    <name type="scientific">Catellatospora aurea</name>
    <dbReference type="NCBI Taxonomy" id="1337874"/>
    <lineage>
        <taxon>Bacteria</taxon>
        <taxon>Bacillati</taxon>
        <taxon>Actinomycetota</taxon>
        <taxon>Actinomycetes</taxon>
        <taxon>Micromonosporales</taxon>
        <taxon>Micromonosporaceae</taxon>
        <taxon>Catellatospora</taxon>
    </lineage>
</organism>
<dbReference type="Proteomes" id="UP001596392">
    <property type="component" value="Unassembled WGS sequence"/>
</dbReference>
<keyword evidence="2" id="KW-1185">Reference proteome</keyword>
<evidence type="ECO:0000313" key="1">
    <source>
        <dbReference type="EMBL" id="MFC7243692.1"/>
    </source>
</evidence>
<accession>A0ABW2GUG9</accession>
<evidence type="ECO:0000313" key="2">
    <source>
        <dbReference type="Proteomes" id="UP001596392"/>
    </source>
</evidence>
<sequence length="156" mass="17695">MTVMAAPLADEASAELDRWTASFTPDYTPAELAYALRMTLRVLAGTGRRPELAAAMLAELDRRHPPAWVTVIRPDVVWHLVNRHGQPVEAGIYTAADGDSFKITQAPDMVFDSNDMPARVRLRWLLPGVDKVAPDYRYLEEMVHGWRWVPEHLPRH</sequence>
<comment type="caution">
    <text evidence="1">The sequence shown here is derived from an EMBL/GenBank/DDBJ whole genome shotgun (WGS) entry which is preliminary data.</text>
</comment>
<reference evidence="2" key="1">
    <citation type="journal article" date="2019" name="Int. J. Syst. Evol. Microbiol.">
        <title>The Global Catalogue of Microorganisms (GCM) 10K type strain sequencing project: providing services to taxonomists for standard genome sequencing and annotation.</title>
        <authorList>
            <consortium name="The Broad Institute Genomics Platform"/>
            <consortium name="The Broad Institute Genome Sequencing Center for Infectious Disease"/>
            <person name="Wu L."/>
            <person name="Ma J."/>
        </authorList>
    </citation>
    <scope>NUCLEOTIDE SEQUENCE [LARGE SCALE GENOMIC DNA]</scope>
    <source>
        <strain evidence="2">CGMCC 1.9106</strain>
    </source>
</reference>